<dbReference type="AlphaFoldDB" id="A0ABD6QU24"/>
<dbReference type="Proteomes" id="UP000187001">
    <property type="component" value="Unassembled WGS sequence"/>
</dbReference>
<proteinExistence type="predicted"/>
<name>A0ABD6QU24_MYCFO</name>
<gene>
    <name evidence="2" type="ORF">A5742_17915</name>
</gene>
<dbReference type="RefSeq" id="WP_076202876.1">
    <property type="nucleotide sequence ID" value="NZ_MBER01000010.1"/>
</dbReference>
<organism evidence="2 3">
    <name type="scientific">Mycolicibacterium fortuitum</name>
    <name type="common">Mycobacterium fortuitum</name>
    <dbReference type="NCBI Taxonomy" id="1766"/>
    <lineage>
        <taxon>Bacteria</taxon>
        <taxon>Bacillati</taxon>
        <taxon>Actinomycetota</taxon>
        <taxon>Actinomycetes</taxon>
        <taxon>Mycobacteriales</taxon>
        <taxon>Mycobacteriaceae</taxon>
        <taxon>Mycolicibacterium</taxon>
    </lineage>
</organism>
<protein>
    <submittedName>
        <fullName evidence="2">Uncharacterized protein</fullName>
    </submittedName>
</protein>
<comment type="caution">
    <text evidence="2">The sequence shown here is derived from an EMBL/GenBank/DDBJ whole genome shotgun (WGS) entry which is preliminary data.</text>
</comment>
<dbReference type="EMBL" id="MBER01000010">
    <property type="protein sequence ID" value="OMC52004.1"/>
    <property type="molecule type" value="Genomic_DNA"/>
</dbReference>
<sequence>MTTSVDRQQLLTYLDILNARLAAVDEVKKRVGEFHSKEQRESSSVALPFRGTSGVFGVADIKMLRAVSAYAKQTQQVRDSLKNFLGSTGAIDSEHGGRVSEEGSDEKVWTL</sequence>
<evidence type="ECO:0000313" key="2">
    <source>
        <dbReference type="EMBL" id="OMC52004.1"/>
    </source>
</evidence>
<accession>A0ABD6QU24</accession>
<reference evidence="2 3" key="1">
    <citation type="submission" date="2016-07" db="EMBL/GenBank/DDBJ databases">
        <authorList>
            <person name="Sutton G."/>
            <person name="Brinkac L."/>
            <person name="Sanka R."/>
            <person name="Adams M."/>
            <person name="Lau E."/>
            <person name="Kumar A."/>
            <person name="Macaden R."/>
        </authorList>
    </citation>
    <scope>NUCLEOTIDE SEQUENCE [LARGE SCALE GENOMIC DNA]</scope>
    <source>
        <strain evidence="2 3">GA-0871</strain>
    </source>
</reference>
<feature type="region of interest" description="Disordered" evidence="1">
    <location>
        <begin position="88"/>
        <end position="111"/>
    </location>
</feature>
<feature type="compositionally biased region" description="Basic and acidic residues" evidence="1">
    <location>
        <begin position="92"/>
        <end position="111"/>
    </location>
</feature>
<evidence type="ECO:0000256" key="1">
    <source>
        <dbReference type="SAM" id="MobiDB-lite"/>
    </source>
</evidence>
<evidence type="ECO:0000313" key="3">
    <source>
        <dbReference type="Proteomes" id="UP000187001"/>
    </source>
</evidence>